<keyword evidence="4" id="KW-0805">Transcription regulation</keyword>
<dbReference type="AlphaFoldDB" id="A0A9P9AH06"/>
<evidence type="ECO:0000256" key="2">
    <source>
        <dbReference type="ARBA" id="ARBA00022723"/>
    </source>
</evidence>
<keyword evidence="5" id="KW-0238">DNA-binding</keyword>
<dbReference type="SMART" id="SM00906">
    <property type="entry name" value="Fungal_trans"/>
    <property type="match status" value="1"/>
</dbReference>
<feature type="compositionally biased region" description="Polar residues" evidence="8">
    <location>
        <begin position="71"/>
        <end position="80"/>
    </location>
</feature>
<dbReference type="Proteomes" id="UP000770015">
    <property type="component" value="Unassembled WGS sequence"/>
</dbReference>
<dbReference type="GO" id="GO:0006351">
    <property type="term" value="P:DNA-templated transcription"/>
    <property type="evidence" value="ECO:0007669"/>
    <property type="project" value="InterPro"/>
</dbReference>
<evidence type="ECO:0000313" key="10">
    <source>
        <dbReference type="EMBL" id="KAH6695013.1"/>
    </source>
</evidence>
<dbReference type="GO" id="GO:0045944">
    <property type="term" value="P:positive regulation of transcription by RNA polymerase II"/>
    <property type="evidence" value="ECO:0007669"/>
    <property type="project" value="TreeGrafter"/>
</dbReference>
<keyword evidence="3" id="KW-0862">Zinc</keyword>
<dbReference type="EMBL" id="JAGSXJ010000002">
    <property type="protein sequence ID" value="KAH6695013.1"/>
    <property type="molecule type" value="Genomic_DNA"/>
</dbReference>
<evidence type="ECO:0000256" key="1">
    <source>
        <dbReference type="ARBA" id="ARBA00004123"/>
    </source>
</evidence>
<comment type="caution">
    <text evidence="10">The sequence shown here is derived from an EMBL/GenBank/DDBJ whole genome shotgun (WGS) entry which is preliminary data.</text>
</comment>
<evidence type="ECO:0000256" key="3">
    <source>
        <dbReference type="ARBA" id="ARBA00022833"/>
    </source>
</evidence>
<keyword evidence="7" id="KW-0539">Nucleus</keyword>
<dbReference type="GO" id="GO:0005634">
    <property type="term" value="C:nucleus"/>
    <property type="evidence" value="ECO:0007669"/>
    <property type="project" value="UniProtKB-SubCell"/>
</dbReference>
<evidence type="ECO:0000256" key="6">
    <source>
        <dbReference type="ARBA" id="ARBA00023163"/>
    </source>
</evidence>
<keyword evidence="11" id="KW-1185">Reference proteome</keyword>
<evidence type="ECO:0000313" key="11">
    <source>
        <dbReference type="Proteomes" id="UP000770015"/>
    </source>
</evidence>
<sequence length="623" mass="69219">MPVSIARRKSSSLDCLVEDPATKEHRPRNYLKALEERVALFESAEQTNPPTSSYHISPANSALLVGHQRVRGSTATPSEDQGSERSDLPGRLGFLDVTADQAEPQYLGSSSSFSFAHIINASLRSSVPQTTTAVGGEPDGLNPTPSPCLLPEHEVAITLSNAYFENIHPQYPFLHEPTFKRHEARLLGSPEARADTKSNYAPLFFMNMVYAIGALLLPNSRRLAEQLYASAQLYPQILSSNNLEGIQGLLCYAMYSLRSQSGPSLWKLSGLALRQCTELGYHRKVKMHILTKDRDVLQMELRKRTFWCAQGIDCAYAMRLGRPLGIQLAEVDAELPIDINDEAITKSGLQGSPRSSATEPPTSMTNAIHVIRLRRLWARMHASAYTANLLSGDSRQSYITQLREDLDQWLRDAPESLPRAGATLSIFCTKAWYEANYSGTILQLYRAQLAEDDGTTTHDVFMDCMRAASTVCRIYRRQYIGTTVKYTWATLHTIFLAGLTYLHCLWTSPAVREAVPHDEIIKTCTDCTMVLVAIAEGWGQAAPYRDIFEALASRTMSMVFGGKPEASADSQVADTGIAERDGMADWMADIDNMGMFSGFDDLLSGFMDDFTPLYDNYLAQEQE</sequence>
<dbReference type="InterPro" id="IPR007219">
    <property type="entry name" value="XnlR_reg_dom"/>
</dbReference>
<name>A0A9P9AH06_9PEZI</name>
<dbReference type="Pfam" id="PF04082">
    <property type="entry name" value="Fungal_trans"/>
    <property type="match status" value="1"/>
</dbReference>
<dbReference type="CDD" id="cd12148">
    <property type="entry name" value="fungal_TF_MHR"/>
    <property type="match status" value="1"/>
</dbReference>
<dbReference type="GO" id="GO:0008270">
    <property type="term" value="F:zinc ion binding"/>
    <property type="evidence" value="ECO:0007669"/>
    <property type="project" value="InterPro"/>
</dbReference>
<dbReference type="OrthoDB" id="189997at2759"/>
<gene>
    <name evidence="10" type="ORF">F5X68DRAFT_243426</name>
</gene>
<evidence type="ECO:0000256" key="8">
    <source>
        <dbReference type="SAM" id="MobiDB-lite"/>
    </source>
</evidence>
<feature type="region of interest" description="Disordered" evidence="8">
    <location>
        <begin position="69"/>
        <end position="91"/>
    </location>
</feature>
<evidence type="ECO:0000256" key="4">
    <source>
        <dbReference type="ARBA" id="ARBA00023015"/>
    </source>
</evidence>
<comment type="subcellular location">
    <subcellularLocation>
        <location evidence="1">Nucleus</location>
    </subcellularLocation>
</comment>
<evidence type="ECO:0000256" key="5">
    <source>
        <dbReference type="ARBA" id="ARBA00023125"/>
    </source>
</evidence>
<evidence type="ECO:0000256" key="7">
    <source>
        <dbReference type="ARBA" id="ARBA00023242"/>
    </source>
</evidence>
<organism evidence="10 11">
    <name type="scientific">Plectosphaerella plurivora</name>
    <dbReference type="NCBI Taxonomy" id="936078"/>
    <lineage>
        <taxon>Eukaryota</taxon>
        <taxon>Fungi</taxon>
        <taxon>Dikarya</taxon>
        <taxon>Ascomycota</taxon>
        <taxon>Pezizomycotina</taxon>
        <taxon>Sordariomycetes</taxon>
        <taxon>Hypocreomycetidae</taxon>
        <taxon>Glomerellales</taxon>
        <taxon>Plectosphaerellaceae</taxon>
        <taxon>Plectosphaerella</taxon>
    </lineage>
</organism>
<proteinExistence type="predicted"/>
<dbReference type="PANTHER" id="PTHR47782">
    <property type="entry name" value="ZN(II)2CYS6 TRANSCRIPTION FACTOR (EUROFUNG)-RELATED"/>
    <property type="match status" value="1"/>
</dbReference>
<dbReference type="InterPro" id="IPR052202">
    <property type="entry name" value="Yeast_MetPath_Reg"/>
</dbReference>
<dbReference type="GO" id="GO:0000981">
    <property type="term" value="F:DNA-binding transcription factor activity, RNA polymerase II-specific"/>
    <property type="evidence" value="ECO:0007669"/>
    <property type="project" value="TreeGrafter"/>
</dbReference>
<evidence type="ECO:0000259" key="9">
    <source>
        <dbReference type="SMART" id="SM00906"/>
    </source>
</evidence>
<reference evidence="10" key="1">
    <citation type="journal article" date="2021" name="Nat. Commun.">
        <title>Genetic determinants of endophytism in the Arabidopsis root mycobiome.</title>
        <authorList>
            <person name="Mesny F."/>
            <person name="Miyauchi S."/>
            <person name="Thiergart T."/>
            <person name="Pickel B."/>
            <person name="Atanasova L."/>
            <person name="Karlsson M."/>
            <person name="Huettel B."/>
            <person name="Barry K.W."/>
            <person name="Haridas S."/>
            <person name="Chen C."/>
            <person name="Bauer D."/>
            <person name="Andreopoulos W."/>
            <person name="Pangilinan J."/>
            <person name="LaButti K."/>
            <person name="Riley R."/>
            <person name="Lipzen A."/>
            <person name="Clum A."/>
            <person name="Drula E."/>
            <person name="Henrissat B."/>
            <person name="Kohler A."/>
            <person name="Grigoriev I.V."/>
            <person name="Martin F.M."/>
            <person name="Hacquard S."/>
        </authorList>
    </citation>
    <scope>NUCLEOTIDE SEQUENCE</scope>
    <source>
        <strain evidence="10">MPI-SDFR-AT-0117</strain>
    </source>
</reference>
<feature type="domain" description="Xylanolytic transcriptional activator regulatory" evidence="9">
    <location>
        <begin position="265"/>
        <end position="342"/>
    </location>
</feature>
<protein>
    <submittedName>
        <fullName evidence="10">Fungal-specific transcription factor domain-containing protein</fullName>
    </submittedName>
</protein>
<dbReference type="PANTHER" id="PTHR47782:SF12">
    <property type="entry name" value="ZN(II)2CYS6 TRANSCRIPTION FACTOR (EUROFUNG)"/>
    <property type="match status" value="1"/>
</dbReference>
<dbReference type="GO" id="GO:0043565">
    <property type="term" value="F:sequence-specific DNA binding"/>
    <property type="evidence" value="ECO:0007669"/>
    <property type="project" value="TreeGrafter"/>
</dbReference>
<keyword evidence="6" id="KW-0804">Transcription</keyword>
<accession>A0A9P9AH06</accession>
<keyword evidence="2" id="KW-0479">Metal-binding</keyword>